<keyword evidence="3" id="KW-0804">Transcription</keyword>
<dbReference type="AlphaFoldDB" id="A0A6V7DR92"/>
<dbReference type="CDD" id="cd00093">
    <property type="entry name" value="HTH_XRE"/>
    <property type="match status" value="1"/>
</dbReference>
<dbReference type="PROSITE" id="PS50943">
    <property type="entry name" value="HTH_CROC1"/>
    <property type="match status" value="1"/>
</dbReference>
<keyword evidence="2" id="KW-0238">DNA-binding</keyword>
<sequence length="265" mass="29458">MQYTNDLCVPPVAPDNSDMNRLSENLRRLMATESLSENQLSRNTGVPQPTIHRVLSGRVSDPRDGTLRPLAEYFGLSVEDLRTGNLNEKTTAASDSINEQIPAYRVKSVVGEDGLDPDREVVVAEVDVLVSAGLGLRMPEFVETRYRMSYQLSWFRQVGAKPEDVRVMRVTGDSMERTLFDGDRIAVNIADNKHIIDGRVYVFATGGTDPDVKIKRLFKMTDGRLRIVSDNADKALYPDEILAAEEVANVYIVGRVIDRSGRGGL</sequence>
<dbReference type="SUPFAM" id="SSF47413">
    <property type="entry name" value="lambda repressor-like DNA-binding domains"/>
    <property type="match status" value="1"/>
</dbReference>
<dbReference type="InterPro" id="IPR039418">
    <property type="entry name" value="LexA-like"/>
</dbReference>
<proteinExistence type="predicted"/>
<gene>
    <name evidence="5" type="primary">prtR</name>
    <name evidence="5" type="ORF">CFBP498_26380</name>
</gene>
<dbReference type="InterPro" id="IPR036286">
    <property type="entry name" value="LexA/Signal_pep-like_sf"/>
</dbReference>
<dbReference type="EMBL" id="LR828257">
    <property type="protein sequence ID" value="CAD0339115.1"/>
    <property type="molecule type" value="Genomic_DNA"/>
</dbReference>
<dbReference type="EMBL" id="LR828257">
    <property type="protein sequence ID" value="CAD0339102.1"/>
    <property type="molecule type" value="Genomic_DNA"/>
</dbReference>
<protein>
    <submittedName>
        <fullName evidence="5">HTH-type transcriptional regulator PrtR</fullName>
    </submittedName>
</protein>
<evidence type="ECO:0000313" key="5">
    <source>
        <dbReference type="EMBL" id="CAD0339115.1"/>
    </source>
</evidence>
<evidence type="ECO:0000256" key="2">
    <source>
        <dbReference type="ARBA" id="ARBA00023125"/>
    </source>
</evidence>
<feature type="domain" description="HTH cro/C1-type" evidence="4">
    <location>
        <begin position="26"/>
        <end position="81"/>
    </location>
</feature>
<dbReference type="SMART" id="SM00530">
    <property type="entry name" value="HTH_XRE"/>
    <property type="match status" value="1"/>
</dbReference>
<evidence type="ECO:0000256" key="1">
    <source>
        <dbReference type="ARBA" id="ARBA00023015"/>
    </source>
</evidence>
<name>A0A6V7DR92_9XANT</name>
<dbReference type="RefSeq" id="WP_180313791.1">
    <property type="nucleotide sequence ID" value="NZ_JAVTRY010000037.1"/>
</dbReference>
<organism evidence="5 6">
    <name type="scientific">Xanthomonas hortorum pv. vitians</name>
    <dbReference type="NCBI Taxonomy" id="83224"/>
    <lineage>
        <taxon>Bacteria</taxon>
        <taxon>Pseudomonadati</taxon>
        <taxon>Pseudomonadota</taxon>
        <taxon>Gammaproteobacteria</taxon>
        <taxon>Lysobacterales</taxon>
        <taxon>Lysobacteraceae</taxon>
        <taxon>Xanthomonas</taxon>
    </lineage>
</organism>
<dbReference type="PANTHER" id="PTHR40661:SF3">
    <property type="entry name" value="FELS-1 PROPHAGE TRANSCRIPTIONAL REGULATOR"/>
    <property type="match status" value="1"/>
</dbReference>
<evidence type="ECO:0000259" key="4">
    <source>
        <dbReference type="PROSITE" id="PS50943"/>
    </source>
</evidence>
<dbReference type="Gene3D" id="1.10.260.40">
    <property type="entry name" value="lambda repressor-like DNA-binding domains"/>
    <property type="match status" value="1"/>
</dbReference>
<dbReference type="Proteomes" id="UP000515406">
    <property type="component" value="Chromosome"/>
</dbReference>
<dbReference type="CDD" id="cd06529">
    <property type="entry name" value="S24_LexA-like"/>
    <property type="match status" value="1"/>
</dbReference>
<dbReference type="InterPro" id="IPR015927">
    <property type="entry name" value="Peptidase_S24_S26A/B/C"/>
</dbReference>
<dbReference type="GO" id="GO:0003677">
    <property type="term" value="F:DNA binding"/>
    <property type="evidence" value="ECO:0007669"/>
    <property type="project" value="UniProtKB-KW"/>
</dbReference>
<dbReference type="InterPro" id="IPR010982">
    <property type="entry name" value="Lambda_DNA-bd_dom_sf"/>
</dbReference>
<reference evidence="5 6" key="1">
    <citation type="submission" date="2020-07" db="EMBL/GenBank/DDBJ databases">
        <authorList>
            <person name="Pothier F. J."/>
        </authorList>
    </citation>
    <scope>NUCLEOTIDE SEQUENCE [LARGE SCALE GENOMIC DNA]</scope>
    <source>
        <strain evidence="5 6">CFBP 498</strain>
    </source>
</reference>
<keyword evidence="6" id="KW-1185">Reference proteome</keyword>
<dbReference type="PANTHER" id="PTHR40661">
    <property type="match status" value="1"/>
</dbReference>
<evidence type="ECO:0000256" key="3">
    <source>
        <dbReference type="ARBA" id="ARBA00023163"/>
    </source>
</evidence>
<accession>A0A6V7DR92</accession>
<dbReference type="Pfam" id="PF00717">
    <property type="entry name" value="Peptidase_S24"/>
    <property type="match status" value="1"/>
</dbReference>
<keyword evidence="1" id="KW-0805">Transcription regulation</keyword>
<dbReference type="InterPro" id="IPR001387">
    <property type="entry name" value="Cro/C1-type_HTH"/>
</dbReference>
<dbReference type="Gene3D" id="2.10.109.10">
    <property type="entry name" value="Umud Fragment, subunit A"/>
    <property type="match status" value="1"/>
</dbReference>
<evidence type="ECO:0000313" key="6">
    <source>
        <dbReference type="Proteomes" id="UP000515406"/>
    </source>
</evidence>
<dbReference type="SUPFAM" id="SSF51306">
    <property type="entry name" value="LexA/Signal peptidase"/>
    <property type="match status" value="1"/>
</dbReference>
<dbReference type="Pfam" id="PF13443">
    <property type="entry name" value="HTH_26"/>
    <property type="match status" value="1"/>
</dbReference>